<comment type="caution">
    <text evidence="1">The sequence shown here is derived from an EMBL/GenBank/DDBJ whole genome shotgun (WGS) entry which is preliminary data.</text>
</comment>
<proteinExistence type="predicted"/>
<organism evidence="1 2">
    <name type="scientific">Candidatus Lloydbacteria bacterium RIFCSPHIGHO2_02_FULL_51_22</name>
    <dbReference type="NCBI Taxonomy" id="1798663"/>
    <lineage>
        <taxon>Bacteria</taxon>
        <taxon>Candidatus Lloydiibacteriota</taxon>
    </lineage>
</organism>
<dbReference type="AlphaFoldDB" id="A0A1G2DD01"/>
<evidence type="ECO:0000313" key="1">
    <source>
        <dbReference type="EMBL" id="OGZ10668.1"/>
    </source>
</evidence>
<dbReference type="Proteomes" id="UP000178099">
    <property type="component" value="Unassembled WGS sequence"/>
</dbReference>
<dbReference type="EMBL" id="MHLN01000035">
    <property type="protein sequence ID" value="OGZ10668.1"/>
    <property type="molecule type" value="Genomic_DNA"/>
</dbReference>
<name>A0A1G2DD01_9BACT</name>
<reference evidence="1 2" key="1">
    <citation type="journal article" date="2016" name="Nat. Commun.">
        <title>Thousands of microbial genomes shed light on interconnected biogeochemical processes in an aquifer system.</title>
        <authorList>
            <person name="Anantharaman K."/>
            <person name="Brown C.T."/>
            <person name="Hug L.A."/>
            <person name="Sharon I."/>
            <person name="Castelle C.J."/>
            <person name="Probst A.J."/>
            <person name="Thomas B.C."/>
            <person name="Singh A."/>
            <person name="Wilkins M.J."/>
            <person name="Karaoz U."/>
            <person name="Brodie E.L."/>
            <person name="Williams K.H."/>
            <person name="Hubbard S.S."/>
            <person name="Banfield J.F."/>
        </authorList>
    </citation>
    <scope>NUCLEOTIDE SEQUENCE [LARGE SCALE GENOMIC DNA]</scope>
</reference>
<sequence length="159" mass="16944">MSEISLVGLKKADVLAALYNASKPQGMGFMHYDSKPMAREEAEGLLKQTTRFDYLKGRVMKVNLAGDELDTRGYDCDNGQGAAERAIAELRATSDANSSTIQATHHTNTLEAAEDVKTHLNEGSSSEIRGGVVVFHLGLSDVAGKLGPAVDDAIGKHKA</sequence>
<accession>A0A1G2DD01</accession>
<evidence type="ECO:0000313" key="2">
    <source>
        <dbReference type="Proteomes" id="UP000178099"/>
    </source>
</evidence>
<protein>
    <submittedName>
        <fullName evidence="1">Uncharacterized protein</fullName>
    </submittedName>
</protein>
<gene>
    <name evidence="1" type="ORF">A3D67_02240</name>
</gene>